<dbReference type="InterPro" id="IPR016024">
    <property type="entry name" value="ARM-type_fold"/>
</dbReference>
<dbReference type="EMBL" id="JAPFFF010000042">
    <property type="protein sequence ID" value="KAK8841243.1"/>
    <property type="molecule type" value="Genomic_DNA"/>
</dbReference>
<comment type="caution">
    <text evidence="1">The sequence shown here is derived from an EMBL/GenBank/DDBJ whole genome shotgun (WGS) entry which is preliminary data.</text>
</comment>
<evidence type="ECO:0000313" key="2">
    <source>
        <dbReference type="Proteomes" id="UP001470230"/>
    </source>
</evidence>
<reference evidence="1 2" key="1">
    <citation type="submission" date="2024-04" db="EMBL/GenBank/DDBJ databases">
        <title>Tritrichomonas musculus Genome.</title>
        <authorList>
            <person name="Alves-Ferreira E."/>
            <person name="Grigg M."/>
            <person name="Lorenzi H."/>
            <person name="Galac M."/>
        </authorList>
    </citation>
    <scope>NUCLEOTIDE SEQUENCE [LARGE SCALE GENOMIC DNA]</scope>
    <source>
        <strain evidence="1 2">EAF2021</strain>
    </source>
</reference>
<protein>
    <recommendedName>
        <fullName evidence="3">DUF3447 domain-containing protein</fullName>
    </recommendedName>
</protein>
<evidence type="ECO:0000313" key="1">
    <source>
        <dbReference type="EMBL" id="KAK8841243.1"/>
    </source>
</evidence>
<name>A0ABR2H4V0_9EUKA</name>
<evidence type="ECO:0008006" key="3">
    <source>
        <dbReference type="Google" id="ProtNLM"/>
    </source>
</evidence>
<accession>A0ABR2H4V0</accession>
<gene>
    <name evidence="1" type="ORF">M9Y10_027444</name>
</gene>
<dbReference type="SUPFAM" id="SSF48371">
    <property type="entry name" value="ARM repeat"/>
    <property type="match status" value="1"/>
</dbReference>
<dbReference type="Proteomes" id="UP001470230">
    <property type="component" value="Unassembled WGS sequence"/>
</dbReference>
<organism evidence="1 2">
    <name type="scientific">Tritrichomonas musculus</name>
    <dbReference type="NCBI Taxonomy" id="1915356"/>
    <lineage>
        <taxon>Eukaryota</taxon>
        <taxon>Metamonada</taxon>
        <taxon>Parabasalia</taxon>
        <taxon>Tritrichomonadida</taxon>
        <taxon>Tritrichomonadidae</taxon>
        <taxon>Tritrichomonas</taxon>
    </lineage>
</organism>
<proteinExistence type="predicted"/>
<keyword evidence="2" id="KW-1185">Reference proteome</keyword>
<sequence length="525" mass="60912">MYNTLDDEECNLELLKNPMQKGFLDEIQCAHIYLAPNQINDYFSIVLSHFEKEIPDECGHAILHSLCWVLSNDSNLNQFVDSERGYPLLLPFSKKGYLDDVFDVLYIIVTRRPETFNEELIEKFNRKVKSKGLKSLKILSVYSQHFNDINDPYPMLEVLFNNFKRFSQTDVADKYANLLAILVQSYPEFRRDKGKESWSTVCQLLDVIPVSDDDMNDKNSKIIKILASIYSSLSIIASYLRFSFHDKNTKSNEKSTQFNFEYAVSHFKYKPLQDSIISFLLVVPLDFSQLKNKQFLKALLDISLENDKATYVLIRLAEDKIISRILIEKFPFWMETNNPVLENTLQLFLVIFQHENLRQLIATQPEFIQLLLNIIDSAKEKKSYLNIACKIIRKIELTDEILDELCASKVISSFMQTVQSYNNSSSANMSGIMLLEKVAMFGFRKELTQNCEWISNVIKSSKDDDTDYVFSAAIDVAAFMARYKKCAKKCQELDLVKFFQKLSNEKQYKRVANSFLSSVKKNDIE</sequence>